<keyword evidence="1" id="KW-0812">Transmembrane</keyword>
<feature type="transmembrane region" description="Helical" evidence="1">
    <location>
        <begin position="82"/>
        <end position="104"/>
    </location>
</feature>
<accession>S9TV07</accession>
<keyword evidence="3" id="KW-1185">Reference proteome</keyword>
<dbReference type="EMBL" id="ATMH01009010">
    <property type="protein sequence ID" value="EPY20399.1"/>
    <property type="molecule type" value="Genomic_DNA"/>
</dbReference>
<evidence type="ECO:0000256" key="1">
    <source>
        <dbReference type="SAM" id="Phobius"/>
    </source>
</evidence>
<organism evidence="2 3">
    <name type="scientific">Strigomonas culicis</name>
    <dbReference type="NCBI Taxonomy" id="28005"/>
    <lineage>
        <taxon>Eukaryota</taxon>
        <taxon>Discoba</taxon>
        <taxon>Euglenozoa</taxon>
        <taxon>Kinetoplastea</taxon>
        <taxon>Metakinetoplastina</taxon>
        <taxon>Trypanosomatida</taxon>
        <taxon>Trypanosomatidae</taxon>
        <taxon>Strigomonadinae</taxon>
        <taxon>Strigomonas</taxon>
    </lineage>
</organism>
<sequence>MLNWWLIVLIVVIPIIVILLAVYVLLFFQTTEGATSDIVYKVFFVLATVVGLGSVLLLPFDVANSPDPTVENKYSNTLDTALMWQIMLWTMAALAVVFCPFLMFFYEGQDPDKPKIGKQIAHGIIMTIIIFGIFAIITGVCYWKVGVALVPYEDWSTYPQNVEVNGSSITYNSTYTNATLTIDVSFTTYCIGMLCFFGWIFFLFYGGVGMLAWPIRTLLNFKNRLKRINASRFTQEMAIVLAKAEALLEVAVNLQKQARGKMSRGTKNKINIIRNEVYFLEAHQDQLIWAYTQAGGSPFIVFGKLALTIICLGTGIVWILHIFLYNTFNADPFLNTLLIKLNDAFALCGVAAYAVLAFYLMWATFEGQLILGLRLIFFQIHPMKKGDTQVNAFLFNATLLNITAFAVLQFVCRSFQGYAPLTSLNGLMNVYVMHLKGIGQVIKWIQYGLVGVALLSIILVAICSKKKKRDITKVSLK</sequence>
<feature type="transmembrane region" description="Helical" evidence="1">
    <location>
        <begin position="6"/>
        <end position="26"/>
    </location>
</feature>
<keyword evidence="1" id="KW-1133">Transmembrane helix</keyword>
<dbReference type="OrthoDB" id="73273at2759"/>
<dbReference type="Pfam" id="PF04791">
    <property type="entry name" value="LMBR1"/>
    <property type="match status" value="1"/>
</dbReference>
<feature type="transmembrane region" description="Helical" evidence="1">
    <location>
        <begin position="444"/>
        <end position="463"/>
    </location>
</feature>
<dbReference type="AlphaFoldDB" id="S9TV07"/>
<comment type="caution">
    <text evidence="2">The sequence shown here is derived from an EMBL/GenBank/DDBJ whole genome shotgun (WGS) entry which is preliminary data.</text>
</comment>
<name>S9TV07_9TRYP</name>
<proteinExistence type="predicted"/>
<dbReference type="InterPro" id="IPR006876">
    <property type="entry name" value="LMBR1-like_membr_prot"/>
</dbReference>
<reference evidence="2 3" key="1">
    <citation type="journal article" date="2013" name="PLoS ONE">
        <title>Predicting the Proteins of Angomonas deanei, Strigomonas culicis and Their Respective Endosymbionts Reveals New Aspects of the Trypanosomatidae Family.</title>
        <authorList>
            <person name="Motta M.C."/>
            <person name="Martins A.C."/>
            <person name="de Souza S.S."/>
            <person name="Catta-Preta C.M."/>
            <person name="Silva R."/>
            <person name="Klein C.C."/>
            <person name="de Almeida L.G."/>
            <person name="de Lima Cunha O."/>
            <person name="Ciapina L.P."/>
            <person name="Brocchi M."/>
            <person name="Colabardini A.C."/>
            <person name="de Araujo Lima B."/>
            <person name="Machado C.R."/>
            <person name="de Almeida Soares C.M."/>
            <person name="Probst C.M."/>
            <person name="de Menezes C.B."/>
            <person name="Thompson C.E."/>
            <person name="Bartholomeu D.C."/>
            <person name="Gradia D.F."/>
            <person name="Pavoni D.P."/>
            <person name="Grisard E.C."/>
            <person name="Fantinatti-Garboggini F."/>
            <person name="Marchini F.K."/>
            <person name="Rodrigues-Luiz G.F."/>
            <person name="Wagner G."/>
            <person name="Goldman G.H."/>
            <person name="Fietto J.L."/>
            <person name="Elias M.C."/>
            <person name="Goldman M.H."/>
            <person name="Sagot M.F."/>
            <person name="Pereira M."/>
            <person name="Stoco P.H."/>
            <person name="de Mendonca-Neto R.P."/>
            <person name="Teixeira S.M."/>
            <person name="Maciel T.E."/>
            <person name="de Oliveira Mendes T.A."/>
            <person name="Urmenyi T.P."/>
            <person name="de Souza W."/>
            <person name="Schenkman S."/>
            <person name="de Vasconcelos A.T."/>
        </authorList>
    </citation>
    <scope>NUCLEOTIDE SEQUENCE [LARGE SCALE GENOMIC DNA]</scope>
</reference>
<feature type="transmembrane region" description="Helical" evidence="1">
    <location>
        <begin position="392"/>
        <end position="411"/>
    </location>
</feature>
<feature type="transmembrane region" description="Helical" evidence="1">
    <location>
        <begin position="186"/>
        <end position="213"/>
    </location>
</feature>
<feature type="transmembrane region" description="Helical" evidence="1">
    <location>
        <begin position="124"/>
        <end position="145"/>
    </location>
</feature>
<feature type="transmembrane region" description="Helical" evidence="1">
    <location>
        <begin position="305"/>
        <end position="324"/>
    </location>
</feature>
<keyword evidence="1" id="KW-0472">Membrane</keyword>
<feature type="transmembrane region" description="Helical" evidence="1">
    <location>
        <begin position="344"/>
        <end position="371"/>
    </location>
</feature>
<evidence type="ECO:0000313" key="2">
    <source>
        <dbReference type="EMBL" id="EPY20399.1"/>
    </source>
</evidence>
<dbReference type="Proteomes" id="UP000015354">
    <property type="component" value="Unassembled WGS sequence"/>
</dbReference>
<protein>
    <submittedName>
        <fullName evidence="2">LMBR1 domain-containing protein 1</fullName>
    </submittedName>
</protein>
<gene>
    <name evidence="2" type="ORF">STCU_09010</name>
</gene>
<feature type="transmembrane region" description="Helical" evidence="1">
    <location>
        <begin position="38"/>
        <end position="62"/>
    </location>
</feature>
<dbReference type="PANTHER" id="PTHR31652:SF1">
    <property type="entry name" value="LMBR1-LIKE MEMBRANE PROTEIN"/>
    <property type="match status" value="1"/>
</dbReference>
<dbReference type="PANTHER" id="PTHR31652">
    <property type="entry name" value="LIMR FAMILY PROTEIN DDB_G0283707-RELATED"/>
    <property type="match status" value="1"/>
</dbReference>
<evidence type="ECO:0000313" key="3">
    <source>
        <dbReference type="Proteomes" id="UP000015354"/>
    </source>
</evidence>